<evidence type="ECO:0000256" key="3">
    <source>
        <dbReference type="PIRSR" id="PIRSR000894-1"/>
    </source>
</evidence>
<feature type="compositionally biased region" description="Basic and acidic residues" evidence="5">
    <location>
        <begin position="260"/>
        <end position="271"/>
    </location>
</feature>
<dbReference type="Proteomes" id="UP000326924">
    <property type="component" value="Unassembled WGS sequence"/>
</dbReference>
<dbReference type="Gene3D" id="3.40.50.1240">
    <property type="entry name" value="Phosphoglycerate mutase-like"/>
    <property type="match status" value="1"/>
</dbReference>
<protein>
    <submittedName>
        <fullName evidence="6">Histidine phosphatase superfamily</fullName>
    </submittedName>
</protein>
<evidence type="ECO:0000256" key="4">
    <source>
        <dbReference type="PIRSR" id="PIRSR000894-2"/>
    </source>
</evidence>
<feature type="active site" description="Nucleophile" evidence="3">
    <location>
        <position position="122"/>
    </location>
</feature>
<organism evidence="6 7">
    <name type="scientific">Sphaerosporella brunnea</name>
    <dbReference type="NCBI Taxonomy" id="1250544"/>
    <lineage>
        <taxon>Eukaryota</taxon>
        <taxon>Fungi</taxon>
        <taxon>Dikarya</taxon>
        <taxon>Ascomycota</taxon>
        <taxon>Pezizomycotina</taxon>
        <taxon>Pezizomycetes</taxon>
        <taxon>Pezizales</taxon>
        <taxon>Pyronemataceae</taxon>
        <taxon>Sphaerosporella</taxon>
    </lineage>
</organism>
<dbReference type="OrthoDB" id="6509975at2759"/>
<feature type="disulfide bond" evidence="4">
    <location>
        <begin position="111"/>
        <end position="437"/>
    </location>
</feature>
<dbReference type="InterPro" id="IPR016274">
    <property type="entry name" value="Histidine_acid_Pase_euk"/>
</dbReference>
<dbReference type="InterPro" id="IPR000560">
    <property type="entry name" value="His_Pase_clade-2"/>
</dbReference>
<dbReference type="GO" id="GO:0003993">
    <property type="term" value="F:acid phosphatase activity"/>
    <property type="evidence" value="ECO:0007669"/>
    <property type="project" value="TreeGrafter"/>
</dbReference>
<sequence>MYSLPMGILSIATSVMACVLVAVVFFFAPMQSFALPSTDSSGSLNLQPLLPAYLQPQHQGWLPPSNVELEKSHHHCYKDEWNILYHLGGNGPWIEKIDGVAPGGISVPDGCEVDMVHMMSRHAERYPTKNAGNRMIEFLERINATGRPLKGNLEFVNDWKYFTNSPGQDFEQLTTTGPYAGVLEAFTTGVKLGTRYKHLWNYSSPDVTHLWASECDRVIDTARHFSAGFFGLESKSAKVVVVSEDEDRGGDTLTPGDTCKNNRDDTAKGHDNGNTQLEKFRSTYLPAIGERLASQNPGFNFTDAEIYSMQEMCGFETLVRGSSPWCSVFTHSEWSSFEYARDVIHFYRSGPGNIYSRAMGWLWLNATTSLLLEGPQAAGPLYFSFVHDGDIVPMISALGLFEDAQDLPTDKILESRHWKTSQVTPMGGRVILERLTCGTNREKWVRFNVNDGIVPLKGCSDGPGSSCSLDMFAEYVKRRGEEAGEFREVCGLPPTATAGITFLRQPGFPKV</sequence>
<gene>
    <name evidence="6" type="ORF">FN846DRAFT_777101</name>
</gene>
<keyword evidence="1" id="KW-0378">Hydrolase</keyword>
<feature type="active site" description="Proton donor" evidence="3">
    <location>
        <position position="388"/>
    </location>
</feature>
<feature type="disulfide bond" evidence="4">
    <location>
        <begin position="459"/>
        <end position="467"/>
    </location>
</feature>
<dbReference type="SUPFAM" id="SSF53254">
    <property type="entry name" value="Phosphoglycerate mutase-like"/>
    <property type="match status" value="1"/>
</dbReference>
<reference evidence="6 7" key="1">
    <citation type="submission" date="2019-09" db="EMBL/GenBank/DDBJ databases">
        <title>Draft genome of the ectomycorrhizal ascomycete Sphaerosporella brunnea.</title>
        <authorList>
            <consortium name="DOE Joint Genome Institute"/>
            <person name="Benucci G.M."/>
            <person name="Marozzi G."/>
            <person name="Antonielli L."/>
            <person name="Sanchez S."/>
            <person name="Marco P."/>
            <person name="Wang X."/>
            <person name="Falini L.B."/>
            <person name="Barry K."/>
            <person name="Haridas S."/>
            <person name="Lipzen A."/>
            <person name="Labutti K."/>
            <person name="Grigoriev I.V."/>
            <person name="Murat C."/>
            <person name="Martin F."/>
            <person name="Albertini E."/>
            <person name="Donnini D."/>
            <person name="Bonito G."/>
        </authorList>
    </citation>
    <scope>NUCLEOTIDE SEQUENCE [LARGE SCALE GENOMIC DNA]</scope>
    <source>
        <strain evidence="6 7">Sb_GMNB300</strain>
    </source>
</reference>
<name>A0A5J5F0P0_9PEZI</name>
<dbReference type="CDD" id="cd07061">
    <property type="entry name" value="HP_HAP_like"/>
    <property type="match status" value="1"/>
</dbReference>
<dbReference type="EMBL" id="VXIS01000066">
    <property type="protein sequence ID" value="KAA8908645.1"/>
    <property type="molecule type" value="Genomic_DNA"/>
</dbReference>
<dbReference type="PANTHER" id="PTHR20963">
    <property type="entry name" value="MULTIPLE INOSITOL POLYPHOSPHATE PHOSPHATASE-RELATED"/>
    <property type="match status" value="1"/>
</dbReference>
<dbReference type="AlphaFoldDB" id="A0A5J5F0P0"/>
<keyword evidence="4" id="KW-1015">Disulfide bond</keyword>
<evidence type="ECO:0000313" key="6">
    <source>
        <dbReference type="EMBL" id="KAA8908645.1"/>
    </source>
</evidence>
<dbReference type="Pfam" id="PF00328">
    <property type="entry name" value="His_Phos_2"/>
    <property type="match status" value="1"/>
</dbReference>
<accession>A0A5J5F0P0</accession>
<evidence type="ECO:0000256" key="5">
    <source>
        <dbReference type="SAM" id="MobiDB-lite"/>
    </source>
</evidence>
<evidence type="ECO:0000313" key="7">
    <source>
        <dbReference type="Proteomes" id="UP000326924"/>
    </source>
</evidence>
<feature type="disulfide bond" evidence="4">
    <location>
        <begin position="313"/>
        <end position="326"/>
    </location>
</feature>
<keyword evidence="2" id="KW-0325">Glycoprotein</keyword>
<evidence type="ECO:0000256" key="2">
    <source>
        <dbReference type="ARBA" id="ARBA00023180"/>
    </source>
</evidence>
<keyword evidence="7" id="KW-1185">Reference proteome</keyword>
<proteinExistence type="predicted"/>
<evidence type="ECO:0000256" key="1">
    <source>
        <dbReference type="ARBA" id="ARBA00022801"/>
    </source>
</evidence>
<comment type="caution">
    <text evidence="6">The sequence shown here is derived from an EMBL/GenBank/DDBJ whole genome shotgun (WGS) entry which is preliminary data.</text>
</comment>
<feature type="region of interest" description="Disordered" evidence="5">
    <location>
        <begin position="244"/>
        <end position="275"/>
    </location>
</feature>
<dbReference type="FunCoup" id="A0A5J5F0P0">
    <property type="interactions" value="447"/>
</dbReference>
<dbReference type="InParanoid" id="A0A5J5F0P0"/>
<dbReference type="InterPro" id="IPR029033">
    <property type="entry name" value="His_PPase_superfam"/>
</dbReference>
<dbReference type="GO" id="GO:0009277">
    <property type="term" value="C:fungal-type cell wall"/>
    <property type="evidence" value="ECO:0007669"/>
    <property type="project" value="TreeGrafter"/>
</dbReference>
<dbReference type="PANTHER" id="PTHR20963:SF18">
    <property type="entry name" value="ACID PHOSPHATASE PHO11-RELATED"/>
    <property type="match status" value="1"/>
</dbReference>
<dbReference type="PIRSF" id="PIRSF000894">
    <property type="entry name" value="Acid_phosphatase"/>
    <property type="match status" value="1"/>
</dbReference>